<feature type="region of interest" description="Disordered" evidence="2">
    <location>
        <begin position="464"/>
        <end position="498"/>
    </location>
</feature>
<protein>
    <submittedName>
        <fullName evidence="6">Coiled-coil domain-containing protein 138</fullName>
    </submittedName>
</protein>
<dbReference type="PANTHER" id="PTHR34523">
    <property type="entry name" value="COILED-COIL DOMAIN-CONTAINING PROTEIN 138"/>
    <property type="match status" value="1"/>
</dbReference>
<feature type="compositionally biased region" description="Polar residues" evidence="2">
    <location>
        <begin position="353"/>
        <end position="363"/>
    </location>
</feature>
<evidence type="ECO:0000259" key="5">
    <source>
        <dbReference type="Pfam" id="PF21037"/>
    </source>
</evidence>
<dbReference type="Pfam" id="PF21037">
    <property type="entry name" value="CCDC138_cc"/>
    <property type="match status" value="1"/>
</dbReference>
<evidence type="ECO:0000313" key="7">
    <source>
        <dbReference type="Proteomes" id="UP001174136"/>
    </source>
</evidence>
<proteinExistence type="predicted"/>
<name>A0AA47N442_MERPO</name>
<feature type="transmembrane region" description="Helical" evidence="3">
    <location>
        <begin position="35"/>
        <end position="57"/>
    </location>
</feature>
<dbReference type="InterPro" id="IPR048751">
    <property type="entry name" value="CCDC138_CC"/>
</dbReference>
<evidence type="ECO:0000256" key="3">
    <source>
        <dbReference type="SAM" id="Phobius"/>
    </source>
</evidence>
<feature type="domain" description="Coiled-coil-domain-containing protein 138 coiled-coil" evidence="5">
    <location>
        <begin position="271"/>
        <end position="328"/>
    </location>
</feature>
<accession>A0AA47N442</accession>
<dbReference type="PANTHER" id="PTHR34523:SF1">
    <property type="entry name" value="COILED-COIL DOMAIN-CONTAINING PROTEIN 138"/>
    <property type="match status" value="1"/>
</dbReference>
<keyword evidence="3" id="KW-0472">Membrane</keyword>
<sequence>MFSWQLSKRCVCQACRVCVPFPSLRNPKRVFNVSVNVYFVCVCVCVCVLCVQISLSFPQITNVCQPCVRVGAVLSHAAKLTSKEVQLYNKALEELMVAVSNPLDQFECSLHGSDELRGEYMPCPLEDTQHLFTETDVTLPSCVDGSQDTEPAARNTLNRSTGRLRSLSNTRRSSPSDLDKVCQEMMTIYEQLKAERVSHQETERRLEEREEALVGLSGIEEALKLLHTLCSAGAPADSSLMFTWECVCSHYQRHQREVRQMQELLRERMAENKRLSSNFNTMKEQNNSMKKQIKELGEHNTKLVSQYKRVQARLENLQRKYDHSVAERARLNVCTKAAESGELSRRGKPGASSKPTNKGPTMPSSPTLLALLLDWLLETQTFSLVAQHPERATDPQCLPPEVLLTDRCLQMLPLLADQLQQTSLSEAPLRLCVLRLVYWGLRHLGSSAQRVALSSTLRRIGAHVSTYPPQDDDGDTGNGVLPGSRGNNAGAGPPHRESALYRSPCPHTRILSALIALHTVTQADLLAQALGSLLSQLRCEEGSRGLFLQYDGLGVLLRILRTSRRGGLHAPIDILMQLCTPSRFLDPFLEACSCADFFSTISQLLQQPPLDLPSLEKLSILLQKLSNIRKNRRLFERSSLHLLLQEVYRTADPVCAFLRLNLSSILLNLTCDDACASVESHLA</sequence>
<feature type="compositionally biased region" description="Low complexity" evidence="2">
    <location>
        <begin position="156"/>
        <end position="173"/>
    </location>
</feature>
<evidence type="ECO:0000256" key="1">
    <source>
        <dbReference type="SAM" id="Coils"/>
    </source>
</evidence>
<evidence type="ECO:0000259" key="4">
    <source>
        <dbReference type="Pfam" id="PF21035"/>
    </source>
</evidence>
<comment type="caution">
    <text evidence="6">The sequence shown here is derived from an EMBL/GenBank/DDBJ whole genome shotgun (WGS) entry which is preliminary data.</text>
</comment>
<dbReference type="Gene3D" id="1.20.5.340">
    <property type="match status" value="1"/>
</dbReference>
<feature type="domain" description="Coiled-coil" evidence="4">
    <location>
        <begin position="372"/>
        <end position="669"/>
    </location>
</feature>
<dbReference type="Proteomes" id="UP001174136">
    <property type="component" value="Unassembled WGS sequence"/>
</dbReference>
<feature type="coiled-coil region" evidence="1">
    <location>
        <begin position="251"/>
        <end position="327"/>
    </location>
</feature>
<keyword evidence="1" id="KW-0175">Coiled coil</keyword>
<evidence type="ECO:0000313" key="6">
    <source>
        <dbReference type="EMBL" id="KAK0151344.1"/>
    </source>
</evidence>
<dbReference type="Pfam" id="PF21035">
    <property type="entry name" value="CCDC138_C"/>
    <property type="match status" value="1"/>
</dbReference>
<keyword evidence="3" id="KW-1133">Transmembrane helix</keyword>
<feature type="region of interest" description="Disordered" evidence="2">
    <location>
        <begin position="337"/>
        <end position="363"/>
    </location>
</feature>
<dbReference type="InterPro" id="IPR038798">
    <property type="entry name" value="CCDC138"/>
</dbReference>
<dbReference type="AlphaFoldDB" id="A0AA47N442"/>
<dbReference type="EMBL" id="JAOPHQ010001269">
    <property type="protein sequence ID" value="KAK0151344.1"/>
    <property type="molecule type" value="Genomic_DNA"/>
</dbReference>
<evidence type="ECO:0000256" key="2">
    <source>
        <dbReference type="SAM" id="MobiDB-lite"/>
    </source>
</evidence>
<dbReference type="InterPro" id="IPR048750">
    <property type="entry name" value="CCDC138_C"/>
</dbReference>
<organism evidence="6 7">
    <name type="scientific">Merluccius polli</name>
    <name type="common">Benguela hake</name>
    <name type="synonym">Merluccius cadenati</name>
    <dbReference type="NCBI Taxonomy" id="89951"/>
    <lineage>
        <taxon>Eukaryota</taxon>
        <taxon>Metazoa</taxon>
        <taxon>Chordata</taxon>
        <taxon>Craniata</taxon>
        <taxon>Vertebrata</taxon>
        <taxon>Euteleostomi</taxon>
        <taxon>Actinopterygii</taxon>
        <taxon>Neopterygii</taxon>
        <taxon>Teleostei</taxon>
        <taxon>Neoteleostei</taxon>
        <taxon>Acanthomorphata</taxon>
        <taxon>Zeiogadaria</taxon>
        <taxon>Gadariae</taxon>
        <taxon>Gadiformes</taxon>
        <taxon>Gadoidei</taxon>
        <taxon>Merlucciidae</taxon>
        <taxon>Merluccius</taxon>
    </lineage>
</organism>
<keyword evidence="7" id="KW-1185">Reference proteome</keyword>
<reference evidence="6" key="1">
    <citation type="journal article" date="2023" name="Front. Mar. Sci.">
        <title>A new Merluccius polli reference genome to investigate the effects of global change in West African waters.</title>
        <authorList>
            <person name="Mateo J.L."/>
            <person name="Blanco-Fernandez C."/>
            <person name="Garcia-Vazquez E."/>
            <person name="Machado-Schiaffino G."/>
        </authorList>
    </citation>
    <scope>NUCLEOTIDE SEQUENCE</scope>
    <source>
        <strain evidence="6">C29</strain>
        <tissue evidence="6">Fin</tissue>
    </source>
</reference>
<gene>
    <name evidence="6" type="primary">CCDC138</name>
    <name evidence="6" type="ORF">N1851_007511</name>
</gene>
<keyword evidence="3" id="KW-0812">Transmembrane</keyword>
<feature type="region of interest" description="Disordered" evidence="2">
    <location>
        <begin position="143"/>
        <end position="176"/>
    </location>
</feature>